<accession>A0A7L9RT38</accession>
<sequence length="206" mass="22237">MKYVLVFLGILNISVTAFGKSYFGDTTLSSKKFDQLTVLGVANLDAVTAKENSITGPLTASNITADTFSVTGPMSLKTAKLKKVVITGPVSLTDVTSDTVTITGYSDFTNVTVAKNLTLIGRLNALNSSFNAVTLTMSESMITDSFAKSIVVKRPNSDDQHQKLMFYGNTRIDNVMFESEQGEVHVVYGNKVKIGDVKGAKIIHHE</sequence>
<organism evidence="1 2">
    <name type="scientific">Candidatus Bodocaedibacter vickermanii</name>
    <dbReference type="NCBI Taxonomy" id="2741701"/>
    <lineage>
        <taxon>Bacteria</taxon>
        <taxon>Pseudomonadati</taxon>
        <taxon>Pseudomonadota</taxon>
        <taxon>Alphaproteobacteria</taxon>
        <taxon>Holosporales</taxon>
        <taxon>Candidatus Paracaedibacteraceae</taxon>
        <taxon>Candidatus Bodocaedibacter</taxon>
    </lineage>
</organism>
<evidence type="ECO:0000313" key="2">
    <source>
        <dbReference type="Proteomes" id="UP000594001"/>
    </source>
</evidence>
<dbReference type="Proteomes" id="UP000594001">
    <property type="component" value="Chromosome"/>
</dbReference>
<dbReference type="RefSeq" id="WP_350332460.1">
    <property type="nucleotide sequence ID" value="NZ_CP054719.1"/>
</dbReference>
<keyword evidence="2" id="KW-1185">Reference proteome</keyword>
<evidence type="ECO:0008006" key="3">
    <source>
        <dbReference type="Google" id="ProtNLM"/>
    </source>
</evidence>
<dbReference type="KEGG" id="pbal:CPBP_00482"/>
<reference evidence="1 2" key="1">
    <citation type="submission" date="2020-06" db="EMBL/GenBank/DDBJ databases">
        <title>The endosymbiont of the kinetoplastid Bodo saltans is a Paracaedibacter-like alpha-proteobacterium possessing a putative toxin-antitoxin system.</title>
        <authorList>
            <person name="Midha S."/>
            <person name="Rigden D.J."/>
            <person name="Siozios S."/>
            <person name="Hurst G.D.D."/>
            <person name="Jackson A.P."/>
        </authorList>
    </citation>
    <scope>NUCLEOTIDE SEQUENCE [LARGE SCALE GENOMIC DNA]</scope>
    <source>
        <strain evidence="1">Lake Konstanz</strain>
    </source>
</reference>
<proteinExistence type="predicted"/>
<dbReference type="EMBL" id="CP054719">
    <property type="protein sequence ID" value="QOL19716.1"/>
    <property type="molecule type" value="Genomic_DNA"/>
</dbReference>
<dbReference type="AlphaFoldDB" id="A0A7L9RT38"/>
<gene>
    <name evidence="1" type="ORF">CPBP_00482</name>
</gene>
<evidence type="ECO:0000313" key="1">
    <source>
        <dbReference type="EMBL" id="QOL19716.1"/>
    </source>
</evidence>
<name>A0A7L9RT38_9PROT</name>
<protein>
    <recommendedName>
        <fullName evidence="3">Polymer-forming protein</fullName>
    </recommendedName>
</protein>